<proteinExistence type="predicted"/>
<dbReference type="InterPro" id="IPR000836">
    <property type="entry name" value="PRTase_dom"/>
</dbReference>
<gene>
    <name evidence="1" type="ORF">EGV54_13965</name>
</gene>
<dbReference type="RefSeq" id="WP_065520392.1">
    <property type="nucleotide sequence ID" value="NZ_CAJETC010000004.1"/>
</dbReference>
<protein>
    <recommendedName>
        <fullName evidence="3">Phosphoribosyltransferase</fullName>
    </recommendedName>
</protein>
<comment type="caution">
    <text evidence="1">The sequence shown here is derived from an EMBL/GenBank/DDBJ whole genome shotgun (WGS) entry which is preliminary data.</text>
</comment>
<dbReference type="InterPro" id="IPR029057">
    <property type="entry name" value="PRTase-like"/>
</dbReference>
<dbReference type="EMBL" id="AAXKXX010000047">
    <property type="protein sequence ID" value="EGQ4386138.1"/>
    <property type="molecule type" value="Genomic_DNA"/>
</dbReference>
<dbReference type="SUPFAM" id="SSF53271">
    <property type="entry name" value="PRTase-like"/>
    <property type="match status" value="1"/>
</dbReference>
<dbReference type="Gene3D" id="3.40.50.2020">
    <property type="match status" value="1"/>
</dbReference>
<evidence type="ECO:0000313" key="1">
    <source>
        <dbReference type="EMBL" id="EGQ4386138.1"/>
    </source>
</evidence>
<evidence type="ECO:0000313" key="2">
    <source>
        <dbReference type="Proteomes" id="UP000600220"/>
    </source>
</evidence>
<dbReference type="AlphaFoldDB" id="A0A8H9ERL8"/>
<keyword evidence="2" id="KW-1185">Reference proteome</keyword>
<organism evidence="1 2">
    <name type="scientific">Staphylococcus pseudintermedius</name>
    <dbReference type="NCBI Taxonomy" id="283734"/>
    <lineage>
        <taxon>Bacteria</taxon>
        <taxon>Bacillati</taxon>
        <taxon>Bacillota</taxon>
        <taxon>Bacilli</taxon>
        <taxon>Bacillales</taxon>
        <taxon>Staphylococcaceae</taxon>
        <taxon>Staphylococcus</taxon>
        <taxon>Staphylococcus intermedius group</taxon>
    </lineage>
</organism>
<evidence type="ECO:0008006" key="3">
    <source>
        <dbReference type="Google" id="ProtNLM"/>
    </source>
</evidence>
<dbReference type="Proteomes" id="UP000600220">
    <property type="component" value="Unassembled WGS sequence"/>
</dbReference>
<dbReference type="CDD" id="cd06223">
    <property type="entry name" value="PRTases_typeI"/>
    <property type="match status" value="1"/>
</dbReference>
<name>A0A8H9ERL8_STAPS</name>
<sequence>MNILISSKIVFDDLYNIRKELFDLVGMVEKTSHKIYIIARKQNKSKYFSYINSNNDLNDKLGFVDRGIISKKFTNELDYQSKDFVLIGGVDEDIRISSNNNILLLNPTWIITSSKIQKYGFDIDSPDQMIKCLNILELNSSVYSRNNISDNTELISISSARNSGATAEQNFIINSYRDYLKKSENQYKYAVFFHYLTLITQNSEFKEVDYWISAPSSSGDKKDGIYEIEDYSRYLMSKKRKSDIIIRHTPAQKSTEINSSFRRQLDSSRHFETLHLNPKFKNKLKGVTVVVLDDYVTNGHTFEAVRNLLTEAGVKKIYLITMGTFKMPYQIQQVDFKDDISNLRYKFEIISKENITLQYNENALITIDQIYEIITDK</sequence>
<reference evidence="1 2" key="1">
    <citation type="submission" date="2018-11" db="EMBL/GenBank/DDBJ databases">
        <authorList>
            <consortium name="Veterinary Laboratory Investigation and Response Network"/>
        </authorList>
    </citation>
    <scope>NUCLEOTIDE SEQUENCE [LARGE SCALE GENOMIC DNA]</scope>
    <source>
        <strain evidence="1 2">SPSE-18-VL-LA-PA-Ryan-0021</strain>
    </source>
</reference>
<accession>A0A8H9ERL8</accession>